<evidence type="ECO:0000313" key="2">
    <source>
        <dbReference type="EMBL" id="TWA65834.1"/>
    </source>
</evidence>
<dbReference type="Proteomes" id="UP000316083">
    <property type="component" value="Unassembled WGS sequence"/>
</dbReference>
<dbReference type="Pfam" id="PF04748">
    <property type="entry name" value="Polysacc_deac_2"/>
    <property type="match status" value="1"/>
</dbReference>
<comment type="caution">
    <text evidence="2">The sequence shown here is derived from an EMBL/GenBank/DDBJ whole genome shotgun (WGS) entry which is preliminary data.</text>
</comment>
<feature type="compositionally biased region" description="Pro residues" evidence="1">
    <location>
        <begin position="84"/>
        <end position="132"/>
    </location>
</feature>
<name>A0A560AZM8_AZOBR</name>
<organism evidence="2 3">
    <name type="scientific">Azospirillum brasilense</name>
    <dbReference type="NCBI Taxonomy" id="192"/>
    <lineage>
        <taxon>Bacteria</taxon>
        <taxon>Pseudomonadati</taxon>
        <taxon>Pseudomonadota</taxon>
        <taxon>Alphaproteobacteria</taxon>
        <taxon>Rhodospirillales</taxon>
        <taxon>Azospirillaceae</taxon>
        <taxon>Azospirillum</taxon>
    </lineage>
</organism>
<feature type="region of interest" description="Disordered" evidence="1">
    <location>
        <begin position="1"/>
        <end position="30"/>
    </location>
</feature>
<feature type="region of interest" description="Disordered" evidence="1">
    <location>
        <begin position="80"/>
        <end position="132"/>
    </location>
</feature>
<dbReference type="EMBL" id="VITF01000009">
    <property type="protein sequence ID" value="TWA65834.1"/>
    <property type="molecule type" value="Genomic_DNA"/>
</dbReference>
<feature type="compositionally biased region" description="Basic residues" evidence="1">
    <location>
        <begin position="1"/>
        <end position="18"/>
    </location>
</feature>
<evidence type="ECO:0008006" key="4">
    <source>
        <dbReference type="Google" id="ProtNLM"/>
    </source>
</evidence>
<evidence type="ECO:0000313" key="3">
    <source>
        <dbReference type="Proteomes" id="UP000316083"/>
    </source>
</evidence>
<dbReference type="CDD" id="cd10936">
    <property type="entry name" value="CE4_DAC2"/>
    <property type="match status" value="1"/>
</dbReference>
<sequence>MAKKTPRKPHKAAARKPSPKTPAAASGRAASGRAVSPVLLALAGVIAVFAVALGARFIIGRDAPETESIVEREAPVIAPAAPIKAPPPKVAEAPPPPPPPPVREAEPAPAPVPTPPPQVTEAPAPVPVPAPPPPPALTPKPVVAMLPPPVAPLEPPKVAPGSPLWKKNALPFRAPPGKPAIAIVIDDMGVDRKRSNRAVSLPAPLTLAWLPYAHELPAQARAARAAGHELMLHLPMEPSGSADPGPQALRVSLDKGEILRRTKAALDSFDGYVGVNNHMGSRFTADSAAMAPVLGEIARRGLLWLDSRTTAKSAGLTLAREFQMPFAGRDIFLDNEMTVSAVRGQLAKTEQVARKQGYAIAIGHPHDATIDALASWMPEVQKRGFVLVPVSTVVRAHHTGG</sequence>
<dbReference type="GO" id="GO:0005975">
    <property type="term" value="P:carbohydrate metabolic process"/>
    <property type="evidence" value="ECO:0007669"/>
    <property type="project" value="InterPro"/>
</dbReference>
<dbReference type="SUPFAM" id="SSF88713">
    <property type="entry name" value="Glycoside hydrolase/deacetylase"/>
    <property type="match status" value="1"/>
</dbReference>
<dbReference type="InterPro" id="IPR011330">
    <property type="entry name" value="Glyco_hydro/deAcase_b/a-brl"/>
</dbReference>
<dbReference type="InterPro" id="IPR006837">
    <property type="entry name" value="Divergent_DAC"/>
</dbReference>
<gene>
    <name evidence="2" type="ORF">FBZ82_10986</name>
</gene>
<dbReference type="AlphaFoldDB" id="A0A560AZM8"/>
<dbReference type="RefSeq" id="WP_247883298.1">
    <property type="nucleotide sequence ID" value="NZ_VITF01000009.1"/>
</dbReference>
<proteinExistence type="predicted"/>
<dbReference type="PANTHER" id="PTHR30105:SF2">
    <property type="entry name" value="DIVERGENT POLYSACCHARIDE DEACETYLASE SUPERFAMILY"/>
    <property type="match status" value="1"/>
</dbReference>
<evidence type="ECO:0000256" key="1">
    <source>
        <dbReference type="SAM" id="MobiDB-lite"/>
    </source>
</evidence>
<dbReference type="Gene3D" id="3.20.20.370">
    <property type="entry name" value="Glycoside hydrolase/deacetylase"/>
    <property type="match status" value="1"/>
</dbReference>
<accession>A0A560AZM8</accession>
<reference evidence="2 3" key="1">
    <citation type="submission" date="2019-06" db="EMBL/GenBank/DDBJ databases">
        <title>Genomic Encyclopedia of Type Strains, Phase IV (KMG-V): Genome sequencing to study the core and pangenomes of soil and plant-associated prokaryotes.</title>
        <authorList>
            <person name="Whitman W."/>
        </authorList>
    </citation>
    <scope>NUCLEOTIDE SEQUENCE [LARGE SCALE GENOMIC DNA]</scope>
    <source>
        <strain evidence="2 3">BR 11796</strain>
    </source>
</reference>
<dbReference type="PANTHER" id="PTHR30105">
    <property type="entry name" value="UNCHARACTERIZED YIBQ-RELATED"/>
    <property type="match status" value="1"/>
</dbReference>
<protein>
    <recommendedName>
        <fullName evidence="4">Divergent polysaccharide deacetylase family protein</fullName>
    </recommendedName>
</protein>